<dbReference type="PANTHER" id="PTHR21015:SF22">
    <property type="entry name" value="GLYCOSYLTRANSFERASE"/>
    <property type="match status" value="1"/>
</dbReference>
<dbReference type="STRING" id="1678841.TBC1_12972"/>
<evidence type="ECO:0000313" key="2">
    <source>
        <dbReference type="EMBL" id="GAP45152.1"/>
    </source>
</evidence>
<feature type="domain" description="Glycosyl transferase family 28 C-terminal" evidence="1">
    <location>
        <begin position="270"/>
        <end position="341"/>
    </location>
</feature>
<dbReference type="InterPro" id="IPR007235">
    <property type="entry name" value="Glyco_trans_28_C"/>
</dbReference>
<dbReference type="SUPFAM" id="SSF53756">
    <property type="entry name" value="UDP-Glycosyltransferase/glycogen phosphorylase"/>
    <property type="match status" value="1"/>
</dbReference>
<proteinExistence type="predicted"/>
<dbReference type="AlphaFoldDB" id="A0A0S7C6Y3"/>
<evidence type="ECO:0000313" key="3">
    <source>
        <dbReference type="Proteomes" id="UP000053091"/>
    </source>
</evidence>
<dbReference type="Proteomes" id="UP000053091">
    <property type="component" value="Unassembled WGS sequence"/>
</dbReference>
<dbReference type="PATRIC" id="fig|1678841.3.peg.3747"/>
<dbReference type="GO" id="GO:0016758">
    <property type="term" value="F:hexosyltransferase activity"/>
    <property type="evidence" value="ECO:0007669"/>
    <property type="project" value="InterPro"/>
</dbReference>
<dbReference type="PANTHER" id="PTHR21015">
    <property type="entry name" value="UDP-N-ACETYLGLUCOSAMINE--N-ACETYLMURAMYL-(PENTAPEPTIDE) PYROPHOSPHORYL-UNDECAPRENOL N-ACETYLGLUCOSAMINE TRANSFERASE 1"/>
    <property type="match status" value="1"/>
</dbReference>
<reference evidence="2" key="1">
    <citation type="journal article" date="2015" name="Genome Announc.">
        <title>Draft Genome Sequence of Bacteroidales Strain TBC1, a Novel Isolate from a Methanogenic Wastewater Treatment System.</title>
        <authorList>
            <person name="Tourlousse D.M."/>
            <person name="Matsuura N."/>
            <person name="Sun L."/>
            <person name="Toyonaga M."/>
            <person name="Kuroda K."/>
            <person name="Ohashi A."/>
            <person name="Cruz R."/>
            <person name="Yamaguchi T."/>
            <person name="Sekiguchi Y."/>
        </authorList>
    </citation>
    <scope>NUCLEOTIDE SEQUENCE [LARGE SCALE GENOMIC DNA]</scope>
    <source>
        <strain evidence="2">TBC1</strain>
    </source>
</reference>
<sequence length="377" mass="42305">MSHRKPRILVCPLDWGLGHATRCIPVIRSLMKAGAETVIAADGPQLQLLRLEFPGVEFINFPGYRVNYSKRIPAGIHILFQTPRLLFNVYHEHRKLKKLITSLDIDAVISDNRYGLWHRHTCSVIISHQVNILPPPALRVFTPLLHKLVRSVIRHFHFCWVPDLAATPNLSGELSHGKSLPENTSYIGLLSRFSESPENEKEIKAYDMVAIVSGPEPQRSIFEEMLIDQLPPDGKKCLLLRGLPGDQEIRPLRENLDVAHHLPSDMLGRLLRSGPLVICRAGYSTLMEIAMMGNKAILIPTPGQTEQEYLAETLDKSGIYLTCRQGNLNLKTAITEADRRPGLNIQQENKLLESAIKALMESIEQGPAAGRKWNGTQ</sequence>
<gene>
    <name evidence="2" type="ORF">TBC1_12972</name>
</gene>
<dbReference type="Gene3D" id="3.40.50.2000">
    <property type="entry name" value="Glycogen Phosphorylase B"/>
    <property type="match status" value="1"/>
</dbReference>
<keyword evidence="2" id="KW-0808">Transferase</keyword>
<protein>
    <submittedName>
        <fullName evidence="2">UDP-N-acetylglucosamine:LPS N-acetylglucosamine transferase</fullName>
    </submittedName>
</protein>
<evidence type="ECO:0000259" key="1">
    <source>
        <dbReference type="Pfam" id="PF04101"/>
    </source>
</evidence>
<dbReference type="EMBL" id="DF968183">
    <property type="protein sequence ID" value="GAP45152.1"/>
    <property type="molecule type" value="Genomic_DNA"/>
</dbReference>
<accession>A0A0S7C6Y3</accession>
<name>A0A0S7C6Y3_9BACT</name>
<keyword evidence="3" id="KW-1185">Reference proteome</keyword>
<dbReference type="Pfam" id="PF04101">
    <property type="entry name" value="Glyco_tran_28_C"/>
    <property type="match status" value="1"/>
</dbReference>
<dbReference type="OrthoDB" id="9803241at2"/>
<organism evidence="2">
    <name type="scientific">Lentimicrobium saccharophilum</name>
    <dbReference type="NCBI Taxonomy" id="1678841"/>
    <lineage>
        <taxon>Bacteria</taxon>
        <taxon>Pseudomonadati</taxon>
        <taxon>Bacteroidota</taxon>
        <taxon>Bacteroidia</taxon>
        <taxon>Bacteroidales</taxon>
        <taxon>Lentimicrobiaceae</taxon>
        <taxon>Lentimicrobium</taxon>
    </lineage>
</organism>
<dbReference type="RefSeq" id="WP_062045301.1">
    <property type="nucleotide sequence ID" value="NZ_DF968183.1"/>
</dbReference>